<comment type="caution">
    <text evidence="12">The sequence shown here is derived from an EMBL/GenBank/DDBJ whole genome shotgun (WGS) entry which is preliminary data.</text>
</comment>
<feature type="domain" description="Mediator complex subunit Med16 N-terminal" evidence="11">
    <location>
        <begin position="178"/>
        <end position="501"/>
    </location>
</feature>
<feature type="compositionally biased region" description="Gly residues" evidence="10">
    <location>
        <begin position="981"/>
        <end position="991"/>
    </location>
</feature>
<sequence length="997" mass="110218">MATNGHADHGLSMDLGTAMDVDVDVGLDVSVGNALNAMENQMPLDVDLFGDPLHMQEMPSVTVSKQLQQRLDELRSRGCCQGIAWSKQGTIASISKDGRALEHRFLRSHPDNASWQLSQPTPWNFGATLPGCPIVHLAWGAQSSPELAIIDSVGRVSILSFSITLNRPYPVRKWDQDPADDLQAVVGCYWLPLASPTRQYHVVCGPAVRQGSTYKYENSIVPGFPPWHPNPGKSAFLCVTTSGVLKLFFSQNNNKHEETTVELENVNSSEDRITHASISSDRSSDRNSLVIAFATASKQLKVVRVQLQWGQQQTGDKQVPPHSQALNPMMRVRHVAMTSWFEYGPTDSRFDTSMAQLSHIEYLPQALEGPPTPNTTWSPAVILTVRSYIASDNTPYNQDQQSIVDRWELEERPEKLHPMFEQLNVGSQSALPAGTRLRKLEPIIIPKVIISVQVLQLGKVVCFGFSDGTIQYRDRHSMNEIYNEPSIERITSPAQVGFQFVEEKPCVQMAFSPTSCSFVQICEDESVLWKSMKFPADDVASLVQDKSQYTAIVAALSIAMSSAAMLTTNYDDILALARPFAEKHERFSYEWIMEIVRILKVTIDYSEDSHHDQLVRNTYLQLCLSILNHLGFRGQFEPRTFGGKFAALALNIRNIVILVTIASNTPVTLKQTLSPLDEPEVVDALAGCARWSLDLLSWLMDCLFNLLDEPGFTAILNNQRQFADLTKYLQAKNNVALHLLLCSSTRGFLQAACRRLTLLESLSSRAMTFYESHAAQQATNPAGGAASANRGHPALHLAYQKMQRFTSSSLVKVSDIDKLLTALSQDIRQAYQTSLPGLTRQQPTPSAASNNKLDPSSSSSTNNNTPQPNNSANNNPNPSSDPAVKRAQMHCELSIFLGTSPPPSFQPVLLNFFNKHVRAYRAQTDPARLFFADYSLLEVEDDAASLARRRAGGRYLDAFTRWELDAAQRLQGFADDRKNDGGGGGGGGTAGGEEMSV</sequence>
<proteinExistence type="inferred from homology"/>
<dbReference type="InterPro" id="IPR021665">
    <property type="entry name" value="Mediator_Med16_N"/>
</dbReference>
<feature type="region of interest" description="Disordered" evidence="10">
    <location>
        <begin position="974"/>
        <end position="997"/>
    </location>
</feature>
<comment type="subunit">
    <text evidence="9">Component of the Mediator complex.</text>
</comment>
<dbReference type="Pfam" id="PF11635">
    <property type="entry name" value="Med16_N"/>
    <property type="match status" value="1"/>
</dbReference>
<protein>
    <recommendedName>
        <fullName evidence="3 9">Mediator of RNA polymerase II transcription subunit 16</fullName>
    </recommendedName>
    <alternativeName>
        <fullName evidence="8 9">Mediator complex subunit 16</fullName>
    </alternativeName>
</protein>
<keyword evidence="5 9" id="KW-0010">Activator</keyword>
<keyword evidence="13" id="KW-1185">Reference proteome</keyword>
<dbReference type="PANTHER" id="PTHR13224">
    <property type="entry name" value="THYROID HORMONE RECEPTOR-ASSOCIATED PROTEIN-RELATED"/>
    <property type="match status" value="1"/>
</dbReference>
<dbReference type="GO" id="GO:0016592">
    <property type="term" value="C:mediator complex"/>
    <property type="evidence" value="ECO:0007669"/>
    <property type="project" value="InterPro"/>
</dbReference>
<feature type="region of interest" description="Disordered" evidence="10">
    <location>
        <begin position="834"/>
        <end position="884"/>
    </location>
</feature>
<keyword evidence="4 9" id="KW-0805">Transcription regulation</keyword>
<dbReference type="SUPFAM" id="SSF50978">
    <property type="entry name" value="WD40 repeat-like"/>
    <property type="match status" value="1"/>
</dbReference>
<gene>
    <name evidence="9" type="primary">MED16</name>
    <name evidence="12" type="ORF">NKR19_g973</name>
</gene>
<evidence type="ECO:0000256" key="9">
    <source>
        <dbReference type="RuleBase" id="RU364149"/>
    </source>
</evidence>
<dbReference type="Proteomes" id="UP001174691">
    <property type="component" value="Unassembled WGS sequence"/>
</dbReference>
<evidence type="ECO:0000256" key="5">
    <source>
        <dbReference type="ARBA" id="ARBA00023159"/>
    </source>
</evidence>
<evidence type="ECO:0000313" key="13">
    <source>
        <dbReference type="Proteomes" id="UP001174691"/>
    </source>
</evidence>
<feature type="compositionally biased region" description="Low complexity" evidence="10">
    <location>
        <begin position="849"/>
        <end position="882"/>
    </location>
</feature>
<dbReference type="PANTHER" id="PTHR13224:SF6">
    <property type="entry name" value="MEDIATOR OF RNA POLYMERASE II TRANSCRIPTION SUBUNIT 16"/>
    <property type="match status" value="1"/>
</dbReference>
<feature type="compositionally biased region" description="Polar residues" evidence="10">
    <location>
        <begin position="834"/>
        <end position="848"/>
    </location>
</feature>
<reference evidence="12" key="1">
    <citation type="submission" date="2022-07" db="EMBL/GenBank/DDBJ databases">
        <title>Fungi with potential for degradation of polypropylene.</title>
        <authorList>
            <person name="Gostincar C."/>
        </authorList>
    </citation>
    <scope>NUCLEOTIDE SEQUENCE</scope>
    <source>
        <strain evidence="12">EXF-13287</strain>
    </source>
</reference>
<dbReference type="GO" id="GO:0045893">
    <property type="term" value="P:positive regulation of DNA-templated transcription"/>
    <property type="evidence" value="ECO:0007669"/>
    <property type="project" value="TreeGrafter"/>
</dbReference>
<comment type="similarity">
    <text evidence="2 9">Belongs to the Mediator complex subunit 16 family.</text>
</comment>
<keyword evidence="6 9" id="KW-0804">Transcription</keyword>
<comment type="function">
    <text evidence="9">Component of the Mediator complex, a coactivator involved in the regulated transcription of nearly all RNA polymerase II-dependent genes. Mediator functions as a bridge to convey information from gene-specific regulatory proteins to the basal RNA polymerase II transcription machinery. Mediator is recruited to promoters by direct interactions with regulatory proteins and serves as a scaffold for the assembly of a functional preinitiation complex with RNA polymerase II and the general transcription factors.</text>
</comment>
<evidence type="ECO:0000256" key="4">
    <source>
        <dbReference type="ARBA" id="ARBA00023015"/>
    </source>
</evidence>
<evidence type="ECO:0000259" key="11">
    <source>
        <dbReference type="Pfam" id="PF11635"/>
    </source>
</evidence>
<evidence type="ECO:0000256" key="10">
    <source>
        <dbReference type="SAM" id="MobiDB-lite"/>
    </source>
</evidence>
<dbReference type="InterPro" id="IPR036322">
    <property type="entry name" value="WD40_repeat_dom_sf"/>
</dbReference>
<evidence type="ECO:0000256" key="3">
    <source>
        <dbReference type="ARBA" id="ARBA00019614"/>
    </source>
</evidence>
<evidence type="ECO:0000256" key="2">
    <source>
        <dbReference type="ARBA" id="ARBA00006543"/>
    </source>
</evidence>
<keyword evidence="7 9" id="KW-0539">Nucleus</keyword>
<dbReference type="EMBL" id="JANBVN010000008">
    <property type="protein sequence ID" value="KAJ9164876.1"/>
    <property type="molecule type" value="Genomic_DNA"/>
</dbReference>
<organism evidence="12 13">
    <name type="scientific">Coniochaeta hoffmannii</name>
    <dbReference type="NCBI Taxonomy" id="91930"/>
    <lineage>
        <taxon>Eukaryota</taxon>
        <taxon>Fungi</taxon>
        <taxon>Dikarya</taxon>
        <taxon>Ascomycota</taxon>
        <taxon>Pezizomycotina</taxon>
        <taxon>Sordariomycetes</taxon>
        <taxon>Sordariomycetidae</taxon>
        <taxon>Coniochaetales</taxon>
        <taxon>Coniochaetaceae</taxon>
        <taxon>Coniochaeta</taxon>
    </lineage>
</organism>
<evidence type="ECO:0000256" key="8">
    <source>
        <dbReference type="ARBA" id="ARBA00032015"/>
    </source>
</evidence>
<evidence type="ECO:0000256" key="6">
    <source>
        <dbReference type="ARBA" id="ARBA00023163"/>
    </source>
</evidence>
<comment type="subcellular location">
    <subcellularLocation>
        <location evidence="1 9">Nucleus</location>
    </subcellularLocation>
</comment>
<dbReference type="InterPro" id="IPR048338">
    <property type="entry name" value="Mediator_Med16"/>
</dbReference>
<evidence type="ECO:0000313" key="12">
    <source>
        <dbReference type="EMBL" id="KAJ9164876.1"/>
    </source>
</evidence>
<dbReference type="AlphaFoldDB" id="A0AA38SJA4"/>
<feature type="non-terminal residue" evidence="12">
    <location>
        <position position="997"/>
    </location>
</feature>
<accession>A0AA38SJA4</accession>
<name>A0AA38SJA4_9PEZI</name>
<evidence type="ECO:0000256" key="7">
    <source>
        <dbReference type="ARBA" id="ARBA00023242"/>
    </source>
</evidence>
<evidence type="ECO:0000256" key="1">
    <source>
        <dbReference type="ARBA" id="ARBA00004123"/>
    </source>
</evidence>